<feature type="disulfide bond" evidence="7">
    <location>
        <begin position="47"/>
        <end position="53"/>
    </location>
</feature>
<evidence type="ECO:0000256" key="3">
    <source>
        <dbReference type="ARBA" id="ARBA00022529"/>
    </source>
</evidence>
<dbReference type="AlphaFoldDB" id="A0AA39FNC2"/>
<keyword evidence="8" id="KW-0732">Signal</keyword>
<keyword evidence="10" id="KW-1185">Reference proteome</keyword>
<comment type="caution">
    <text evidence="9">The sequence shown here is derived from an EMBL/GenBank/DDBJ whole genome shotgun (WGS) entry which is preliminary data.</text>
</comment>
<gene>
    <name evidence="9" type="ORF">PV328_005856</name>
</gene>
<evidence type="ECO:0000256" key="2">
    <source>
        <dbReference type="ARBA" id="ARBA00012732"/>
    </source>
</evidence>
<protein>
    <recommendedName>
        <fullName evidence="2">lysozyme</fullName>
        <ecNumber evidence="2">3.2.1.17</ecNumber>
    </recommendedName>
</protein>
<dbReference type="PANTHER" id="PTHR11195:SF22">
    <property type="entry name" value="LYSOZYME"/>
    <property type="match status" value="1"/>
</dbReference>
<evidence type="ECO:0000313" key="9">
    <source>
        <dbReference type="EMBL" id="KAK0172550.1"/>
    </source>
</evidence>
<feature type="disulfide bond" evidence="7">
    <location>
        <begin position="42"/>
        <end position="126"/>
    </location>
</feature>
<evidence type="ECO:0000256" key="1">
    <source>
        <dbReference type="ARBA" id="ARBA00000632"/>
    </source>
</evidence>
<dbReference type="CDD" id="cd16890">
    <property type="entry name" value="lyz_i"/>
    <property type="match status" value="1"/>
</dbReference>
<feature type="signal peptide" evidence="8">
    <location>
        <begin position="1"/>
        <end position="18"/>
    </location>
</feature>
<proteinExistence type="predicted"/>
<dbReference type="GO" id="GO:0031640">
    <property type="term" value="P:killing of cells of another organism"/>
    <property type="evidence" value="ECO:0007669"/>
    <property type="project" value="UniProtKB-KW"/>
</dbReference>
<dbReference type="GO" id="GO:0042742">
    <property type="term" value="P:defense response to bacterium"/>
    <property type="evidence" value="ECO:0007669"/>
    <property type="project" value="UniProtKB-KW"/>
</dbReference>
<dbReference type="EMBL" id="JAQQBS010000002">
    <property type="protein sequence ID" value="KAK0172550.1"/>
    <property type="molecule type" value="Genomic_DNA"/>
</dbReference>
<feature type="disulfide bond" evidence="7">
    <location>
        <begin position="96"/>
        <end position="102"/>
    </location>
</feature>
<evidence type="ECO:0000256" key="7">
    <source>
        <dbReference type="PIRSR" id="PIRSR608597-3"/>
    </source>
</evidence>
<dbReference type="PROSITE" id="PS51909">
    <property type="entry name" value="LYSOZYME_I"/>
    <property type="match status" value="1"/>
</dbReference>
<comment type="catalytic activity">
    <reaction evidence="1">
        <text>Hydrolysis of (1-&gt;4)-beta-linkages between N-acetylmuramic acid and N-acetyl-D-glucosamine residues in a peptidoglycan and between N-acetyl-D-glucosamine residues in chitodextrins.</text>
        <dbReference type="EC" id="3.2.1.17"/>
    </reaction>
</comment>
<dbReference type="Proteomes" id="UP001168990">
    <property type="component" value="Unassembled WGS sequence"/>
</dbReference>
<keyword evidence="3" id="KW-0929">Antimicrobial</keyword>
<feature type="chain" id="PRO_5041366512" description="lysozyme" evidence="8">
    <location>
        <begin position="19"/>
        <end position="162"/>
    </location>
</feature>
<dbReference type="InterPro" id="IPR018247">
    <property type="entry name" value="EF_Hand_1_Ca_BS"/>
</dbReference>
<keyword evidence="7" id="KW-1015">Disulfide bond</keyword>
<dbReference type="Pfam" id="PF05497">
    <property type="entry name" value="Destabilase"/>
    <property type="match status" value="1"/>
</dbReference>
<feature type="disulfide bond" evidence="7">
    <location>
        <begin position="59"/>
        <end position="64"/>
    </location>
</feature>
<organism evidence="9 10">
    <name type="scientific">Microctonus aethiopoides</name>
    <dbReference type="NCBI Taxonomy" id="144406"/>
    <lineage>
        <taxon>Eukaryota</taxon>
        <taxon>Metazoa</taxon>
        <taxon>Ecdysozoa</taxon>
        <taxon>Arthropoda</taxon>
        <taxon>Hexapoda</taxon>
        <taxon>Insecta</taxon>
        <taxon>Pterygota</taxon>
        <taxon>Neoptera</taxon>
        <taxon>Endopterygota</taxon>
        <taxon>Hymenoptera</taxon>
        <taxon>Apocrita</taxon>
        <taxon>Ichneumonoidea</taxon>
        <taxon>Braconidae</taxon>
        <taxon>Euphorinae</taxon>
        <taxon>Microctonus</taxon>
    </lineage>
</organism>
<dbReference type="EC" id="3.2.1.17" evidence="2"/>
<sequence length="162" mass="17552">MIVKIILPILMLVLCVYAQVGSTDTQPAVLASPKHQVIPQQCFGCICEAASHCDLKSGCHGDVCGPFSITWGYWSDGGKPTLNNEKPDVPSAYANCVNDVGCAAKTVQGYIDRYAQDCNGDGVINCDDYVRIHRLGGYGCNGPIDSKYMESYQSCIKYVNNI</sequence>
<evidence type="ECO:0000256" key="5">
    <source>
        <dbReference type="ARBA" id="ARBA00022801"/>
    </source>
</evidence>
<evidence type="ECO:0000313" key="10">
    <source>
        <dbReference type="Proteomes" id="UP001168990"/>
    </source>
</evidence>
<evidence type="ECO:0000256" key="6">
    <source>
        <dbReference type="ARBA" id="ARBA00023295"/>
    </source>
</evidence>
<keyword evidence="6" id="KW-0326">Glycosidase</keyword>
<keyword evidence="4" id="KW-0081">Bacteriolytic enzyme</keyword>
<dbReference type="FunFam" id="1.10.530.10:FF:000019">
    <property type="entry name" value="lysozyme"/>
    <property type="match status" value="1"/>
</dbReference>
<keyword evidence="5" id="KW-0378">Hydrolase</keyword>
<evidence type="ECO:0000256" key="4">
    <source>
        <dbReference type="ARBA" id="ARBA00022638"/>
    </source>
</evidence>
<dbReference type="Gene3D" id="1.10.530.10">
    <property type="match status" value="1"/>
</dbReference>
<evidence type="ECO:0000256" key="8">
    <source>
        <dbReference type="SAM" id="SignalP"/>
    </source>
</evidence>
<dbReference type="GO" id="GO:0003796">
    <property type="term" value="F:lysozyme activity"/>
    <property type="evidence" value="ECO:0007669"/>
    <property type="project" value="UniProtKB-EC"/>
</dbReference>
<name>A0AA39FNC2_9HYME</name>
<reference evidence="9" key="2">
    <citation type="submission" date="2023-03" db="EMBL/GenBank/DDBJ databases">
        <authorList>
            <person name="Inwood S.N."/>
            <person name="Skelly J.G."/>
            <person name="Guhlin J."/>
            <person name="Harrop T.W.R."/>
            <person name="Goldson S.G."/>
            <person name="Dearden P.K."/>
        </authorList>
    </citation>
    <scope>NUCLEOTIDE SEQUENCE</scope>
    <source>
        <strain evidence="9">Irish</strain>
        <tissue evidence="9">Whole body</tissue>
    </source>
</reference>
<accession>A0AA39FNC2</accession>
<dbReference type="PROSITE" id="PS00018">
    <property type="entry name" value="EF_HAND_1"/>
    <property type="match status" value="1"/>
</dbReference>
<reference evidence="9" key="1">
    <citation type="journal article" date="2023" name="bioRxiv">
        <title>Scaffold-level genome assemblies of two parasitoid biocontrol wasps reveal the parthenogenesis mechanism and an associated novel virus.</title>
        <authorList>
            <person name="Inwood S."/>
            <person name="Skelly J."/>
            <person name="Guhlin J."/>
            <person name="Harrop T."/>
            <person name="Goldson S."/>
            <person name="Dearden P."/>
        </authorList>
    </citation>
    <scope>NUCLEOTIDE SEQUENCE</scope>
    <source>
        <strain evidence="9">Irish</strain>
        <tissue evidence="9">Whole body</tissue>
    </source>
</reference>
<dbReference type="InterPro" id="IPR008597">
    <property type="entry name" value="Invert_lysozyme"/>
</dbReference>
<dbReference type="PANTHER" id="PTHR11195">
    <property type="entry name" value="DESTABILASE-RELATED"/>
    <property type="match status" value="1"/>
</dbReference>